<dbReference type="EMBL" id="MWQA01000001">
    <property type="protein sequence ID" value="ORC05519.1"/>
    <property type="molecule type" value="Genomic_DNA"/>
</dbReference>
<dbReference type="RefSeq" id="WP_075546765.1">
    <property type="nucleotide sequence ID" value="NZ_CADEAW010000137.1"/>
</dbReference>
<reference evidence="2 4" key="2">
    <citation type="submission" date="2018-09" db="EMBL/GenBank/DDBJ databases">
        <authorList>
            <person name="Tagini F."/>
        </authorList>
    </citation>
    <scope>NUCLEOTIDE SEQUENCE [LARGE SCALE GENOMIC DNA]</scope>
    <source>
        <strain evidence="2 4">MK4</strain>
    </source>
</reference>
<dbReference type="GeneID" id="66595936"/>
<dbReference type="SUPFAM" id="SSF56574">
    <property type="entry name" value="Serpins"/>
    <property type="match status" value="1"/>
</dbReference>
<evidence type="ECO:0008006" key="5">
    <source>
        <dbReference type="Google" id="ProtNLM"/>
    </source>
</evidence>
<dbReference type="OrthoDB" id="4847668at2"/>
<proteinExistence type="predicted"/>
<evidence type="ECO:0000313" key="1">
    <source>
        <dbReference type="EMBL" id="ORC05519.1"/>
    </source>
</evidence>
<reference evidence="1 3" key="1">
    <citation type="submission" date="2017-02" db="EMBL/GenBank/DDBJ databases">
        <title>Mycobacterium kansasii genomes.</title>
        <authorList>
            <person name="Borowka P."/>
            <person name="Strapagiel D."/>
            <person name="Marciniak B."/>
            <person name="Lach J."/>
            <person name="Bakula Z."/>
            <person name="Van Ingen J."/>
            <person name="Safianowska A."/>
            <person name="Brzostek A."/>
            <person name="Dziadek J."/>
            <person name="Jagielski T."/>
        </authorList>
    </citation>
    <scope>NUCLEOTIDE SEQUENCE [LARGE SCALE GENOMIC DNA]</scope>
    <source>
        <strain evidence="1 3">12MK</strain>
    </source>
</reference>
<dbReference type="InterPro" id="IPR036186">
    <property type="entry name" value="Serpin_sf"/>
</dbReference>
<accession>A0A8E2IP18</accession>
<dbReference type="Proteomes" id="UP000192335">
    <property type="component" value="Unassembled WGS sequence"/>
</dbReference>
<gene>
    <name evidence="1" type="ORF">B4U45_01325</name>
    <name evidence="2" type="ORF">LAUMK4_02855</name>
</gene>
<dbReference type="AlphaFoldDB" id="A0A8E2IP18"/>
<keyword evidence="4" id="KW-1185">Reference proteome</keyword>
<evidence type="ECO:0000313" key="2">
    <source>
        <dbReference type="EMBL" id="VAZ94513.1"/>
    </source>
</evidence>
<organism evidence="1 3">
    <name type="scientific">Mycobacterium persicum</name>
    <dbReference type="NCBI Taxonomy" id="1487726"/>
    <lineage>
        <taxon>Bacteria</taxon>
        <taxon>Bacillati</taxon>
        <taxon>Actinomycetota</taxon>
        <taxon>Actinomycetes</taxon>
        <taxon>Mycobacteriales</taxon>
        <taxon>Mycobacteriaceae</taxon>
        <taxon>Mycobacterium</taxon>
    </lineage>
</organism>
<sequence>MDIGRLVTRYARRFSRVHAGAHSVSSPLGAWLLLALAAPVARGRVRDDIEGVLGTDAKQARRALDELLADPPDVIRAALAVWGIDDWPGGLPADIDVGPVPSQEQADGWARDHTDGLIDRFPGDVSDMTAVLASALATRISWRRPYEVTDARELQSPWSTRLTDALTLGGADGYFTDVADVGVVAVHPAVGNGGLHVTSVIASQEASFEAVLAAAHDIARREATGSAVRRRALTDMTLGDGEFWTITQEHRPGGDQVRVVLPAWTATSNHDLTADPDLGFAAVGRALAAATTMLPDIPDISARQSAAARYGRWGFEAAAVTSVALRSAMVSSGLSRSATLRFGHPYAVVAVTGARRRGDPWAGVPVFAAWVCKPADVTSTG</sequence>
<protein>
    <recommendedName>
        <fullName evidence="5">Serpin domain-containing protein</fullName>
    </recommendedName>
</protein>
<evidence type="ECO:0000313" key="3">
    <source>
        <dbReference type="Proteomes" id="UP000192335"/>
    </source>
</evidence>
<evidence type="ECO:0000313" key="4">
    <source>
        <dbReference type="Proteomes" id="UP000271464"/>
    </source>
</evidence>
<dbReference type="EMBL" id="UPHM01000061">
    <property type="protein sequence ID" value="VAZ94513.1"/>
    <property type="molecule type" value="Genomic_DNA"/>
</dbReference>
<dbReference type="Proteomes" id="UP000271464">
    <property type="component" value="Unassembled WGS sequence"/>
</dbReference>
<name>A0A8E2IP18_9MYCO</name>
<comment type="caution">
    <text evidence="1">The sequence shown here is derived from an EMBL/GenBank/DDBJ whole genome shotgun (WGS) entry which is preliminary data.</text>
</comment>